<protein>
    <submittedName>
        <fullName evidence="5">Putative transcriptional regulator, AsnC family protein</fullName>
    </submittedName>
</protein>
<reference evidence="5 6" key="1">
    <citation type="submission" date="2019-07" db="EMBL/GenBank/DDBJ databases">
        <title>Whole genome shotgun sequence of Aeromicrobium flavum NBRC 107625.</title>
        <authorList>
            <person name="Hosoyama A."/>
            <person name="Uohara A."/>
            <person name="Ohji S."/>
            <person name="Ichikawa N."/>
        </authorList>
    </citation>
    <scope>NUCLEOTIDE SEQUENCE [LARGE SCALE GENOMIC DNA]</scope>
    <source>
        <strain evidence="5 6">NBRC 107625</strain>
    </source>
</reference>
<dbReference type="InterPro" id="IPR036390">
    <property type="entry name" value="WH_DNA-bd_sf"/>
</dbReference>
<dbReference type="PROSITE" id="PS50956">
    <property type="entry name" value="HTH_ASNC_2"/>
    <property type="match status" value="1"/>
</dbReference>
<dbReference type="PANTHER" id="PTHR30154">
    <property type="entry name" value="LEUCINE-RESPONSIVE REGULATORY PROTEIN"/>
    <property type="match status" value="1"/>
</dbReference>
<dbReference type="OrthoDB" id="9809462at2"/>
<dbReference type="GO" id="GO:0043200">
    <property type="term" value="P:response to amino acid"/>
    <property type="evidence" value="ECO:0007669"/>
    <property type="project" value="TreeGrafter"/>
</dbReference>
<feature type="domain" description="HTH asnC-type" evidence="4">
    <location>
        <begin position="2"/>
        <end position="63"/>
    </location>
</feature>
<sequence>MLDRLDVALIEAMHTHPRVGDLELSRLLGVARATVQSRLRKLEESGVVTGYAPDINLAAAGHPVQAFVTLQIVQGSIDAVTAELDSLPNVLEAFITSGDADIVCKIAATSHEDLKDTLLHISRSGSVARTSSVIVLSELVPTRVLPMLHKGAADPPPRAPAFRRTLIDRSSGSASQQGE</sequence>
<dbReference type="SMART" id="SM00344">
    <property type="entry name" value="HTH_ASNC"/>
    <property type="match status" value="1"/>
</dbReference>
<comment type="caution">
    <text evidence="5">The sequence shown here is derived from an EMBL/GenBank/DDBJ whole genome shotgun (WGS) entry which is preliminary data.</text>
</comment>
<organism evidence="5 6">
    <name type="scientific">Aeromicrobium flavum</name>
    <dbReference type="NCBI Taxonomy" id="416568"/>
    <lineage>
        <taxon>Bacteria</taxon>
        <taxon>Bacillati</taxon>
        <taxon>Actinomycetota</taxon>
        <taxon>Actinomycetes</taxon>
        <taxon>Propionibacteriales</taxon>
        <taxon>Nocardioidaceae</taxon>
        <taxon>Aeromicrobium</taxon>
    </lineage>
</organism>
<dbReference type="Pfam" id="PF13404">
    <property type="entry name" value="HTH_AsnC-type"/>
    <property type="match status" value="1"/>
</dbReference>
<dbReference type="Pfam" id="PF01037">
    <property type="entry name" value="AsnC_trans_reg"/>
    <property type="match status" value="1"/>
</dbReference>
<keyword evidence="3" id="KW-0804">Transcription</keyword>
<dbReference type="InterPro" id="IPR036388">
    <property type="entry name" value="WH-like_DNA-bd_sf"/>
</dbReference>
<dbReference type="Gene3D" id="3.30.70.920">
    <property type="match status" value="1"/>
</dbReference>
<evidence type="ECO:0000256" key="3">
    <source>
        <dbReference type="ARBA" id="ARBA00023163"/>
    </source>
</evidence>
<name>A0A512HWV9_9ACTN</name>
<evidence type="ECO:0000313" key="6">
    <source>
        <dbReference type="Proteomes" id="UP000321769"/>
    </source>
</evidence>
<dbReference type="InterPro" id="IPR019888">
    <property type="entry name" value="Tscrpt_reg_AsnC-like"/>
</dbReference>
<dbReference type="GO" id="GO:0043565">
    <property type="term" value="F:sequence-specific DNA binding"/>
    <property type="evidence" value="ECO:0007669"/>
    <property type="project" value="InterPro"/>
</dbReference>
<dbReference type="Proteomes" id="UP000321769">
    <property type="component" value="Unassembled WGS sequence"/>
</dbReference>
<keyword evidence="2" id="KW-0238">DNA-binding</keyword>
<dbReference type="PRINTS" id="PR00033">
    <property type="entry name" value="HTHASNC"/>
</dbReference>
<dbReference type="AlphaFoldDB" id="A0A512HWV9"/>
<dbReference type="PANTHER" id="PTHR30154:SF34">
    <property type="entry name" value="TRANSCRIPTIONAL REGULATOR AZLB"/>
    <property type="match status" value="1"/>
</dbReference>
<dbReference type="SUPFAM" id="SSF54909">
    <property type="entry name" value="Dimeric alpha+beta barrel"/>
    <property type="match status" value="1"/>
</dbReference>
<dbReference type="Gene3D" id="1.10.10.10">
    <property type="entry name" value="Winged helix-like DNA-binding domain superfamily/Winged helix DNA-binding domain"/>
    <property type="match status" value="1"/>
</dbReference>
<dbReference type="SUPFAM" id="SSF46785">
    <property type="entry name" value="Winged helix' DNA-binding domain"/>
    <property type="match status" value="1"/>
</dbReference>
<proteinExistence type="predicted"/>
<dbReference type="InterPro" id="IPR000485">
    <property type="entry name" value="AsnC-type_HTH_dom"/>
</dbReference>
<dbReference type="GO" id="GO:0005829">
    <property type="term" value="C:cytosol"/>
    <property type="evidence" value="ECO:0007669"/>
    <property type="project" value="TreeGrafter"/>
</dbReference>
<keyword evidence="6" id="KW-1185">Reference proteome</keyword>
<dbReference type="EMBL" id="BJZQ01000012">
    <property type="protein sequence ID" value="GEO89933.1"/>
    <property type="molecule type" value="Genomic_DNA"/>
</dbReference>
<keyword evidence="1" id="KW-0805">Transcription regulation</keyword>
<evidence type="ECO:0000313" key="5">
    <source>
        <dbReference type="EMBL" id="GEO89933.1"/>
    </source>
</evidence>
<evidence type="ECO:0000256" key="2">
    <source>
        <dbReference type="ARBA" id="ARBA00023125"/>
    </source>
</evidence>
<dbReference type="RefSeq" id="WP_146827799.1">
    <property type="nucleotide sequence ID" value="NZ_BAAAYQ010000006.1"/>
</dbReference>
<gene>
    <name evidence="5" type="ORF">AFL01nite_22600</name>
</gene>
<evidence type="ECO:0000256" key="1">
    <source>
        <dbReference type="ARBA" id="ARBA00023015"/>
    </source>
</evidence>
<dbReference type="InterPro" id="IPR019887">
    <property type="entry name" value="Tscrpt_reg_AsnC/Lrp_C"/>
</dbReference>
<evidence type="ECO:0000259" key="4">
    <source>
        <dbReference type="PROSITE" id="PS50956"/>
    </source>
</evidence>
<dbReference type="InterPro" id="IPR011008">
    <property type="entry name" value="Dimeric_a/b-barrel"/>
</dbReference>
<accession>A0A512HWV9</accession>